<evidence type="ECO:0000313" key="2">
    <source>
        <dbReference type="Proteomes" id="UP000076420"/>
    </source>
</evidence>
<sequence length="399" mass="44779">MQLKQEIQGRELKIGWGRETPPSISIVEKSINESQRIEPKPYEVTIVTLYVPLGKFQKGGWGSYYTNDKYRGWMQTFGWLSNKLVAFLTDDNTYNYFKQIRSHLPPERTVLIRINRSELSSFKDYDRVNQIYSKPDYPKYHPNTVNANYSVIMNAKYDVLQMAIDLGHVNTKYIAWLDIGCLRYGSSRHDGHGSGNTKYIASVERHDGPGSGNTKYIACVERHDGHGSGNTKYIACVERHDGPGSGNTKYIACVERHDGPGSGNTKYIACVERHDGPGSRNTKCIACVERHDGPGSRQDGPGSRHNGLSGLAQVSLLSPHPKVLNQSSSSVVAERNLLQETLRPQNDTFTLEVPFNFDDKKVAFSEVGGWDSHKTLSPWDYVKNNKVWVAGSYVLAEQS</sequence>
<accession>A0A2C9LT36</accession>
<organism evidence="1 2">
    <name type="scientific">Biomphalaria glabrata</name>
    <name type="common">Bloodfluke planorb</name>
    <name type="synonym">Freshwater snail</name>
    <dbReference type="NCBI Taxonomy" id="6526"/>
    <lineage>
        <taxon>Eukaryota</taxon>
        <taxon>Metazoa</taxon>
        <taxon>Spiralia</taxon>
        <taxon>Lophotrochozoa</taxon>
        <taxon>Mollusca</taxon>
        <taxon>Gastropoda</taxon>
        <taxon>Heterobranchia</taxon>
        <taxon>Euthyneura</taxon>
        <taxon>Panpulmonata</taxon>
        <taxon>Hygrophila</taxon>
        <taxon>Lymnaeoidea</taxon>
        <taxon>Planorbidae</taxon>
        <taxon>Biomphalaria</taxon>
    </lineage>
</organism>
<dbReference type="AlphaFoldDB" id="A0A2C9LT36"/>
<dbReference type="Proteomes" id="UP000076420">
    <property type="component" value="Unassembled WGS sequence"/>
</dbReference>
<dbReference type="VEuPathDB" id="VectorBase:BGLAX_032260"/>
<dbReference type="EnsemblMetazoa" id="BGLB034665-RA">
    <property type="protein sequence ID" value="BGLB034665-PA"/>
    <property type="gene ID" value="BGLB034665"/>
</dbReference>
<evidence type="ECO:0000313" key="1">
    <source>
        <dbReference type="EnsemblMetazoa" id="BGLB034665-PA"/>
    </source>
</evidence>
<gene>
    <name evidence="1" type="primary">106053131</name>
</gene>
<proteinExistence type="predicted"/>
<dbReference type="KEGG" id="bgt:106053131"/>
<protein>
    <submittedName>
        <fullName evidence="1">Uncharacterized protein</fullName>
    </submittedName>
</protein>
<dbReference type="InterPro" id="IPR011735">
    <property type="entry name" value="WlaTC/HtrL_glycosyltransf"/>
</dbReference>
<reference evidence="1" key="1">
    <citation type="submission" date="2020-05" db="UniProtKB">
        <authorList>
            <consortium name="EnsemblMetazoa"/>
        </authorList>
    </citation>
    <scope>IDENTIFICATION</scope>
    <source>
        <strain evidence="1">BB02</strain>
    </source>
</reference>
<dbReference type="VEuPathDB" id="VectorBase:BGLB034665"/>
<name>A0A2C9LT36_BIOGL</name>
<dbReference type="OrthoDB" id="411632at2759"/>
<dbReference type="VEuPathDB" id="VectorBase:BGLAX_028284"/>
<dbReference type="Pfam" id="PF09612">
    <property type="entry name" value="HtrL_YibB"/>
    <property type="match status" value="1"/>
</dbReference>